<dbReference type="AlphaFoldDB" id="A0A0S4WZB1"/>
<dbReference type="EMBL" id="LN899820">
    <property type="protein sequence ID" value="CUV56973.1"/>
    <property type="molecule type" value="Genomic_DNA"/>
</dbReference>
<accession>A0A0S4WZB1</accession>
<name>A0A0S4WZB1_RALSL</name>
<proteinExistence type="predicted"/>
<evidence type="ECO:0000313" key="1">
    <source>
        <dbReference type="EMBL" id="CUV56973.1"/>
    </source>
</evidence>
<organism evidence="1">
    <name type="scientific">Ralstonia solanacearum</name>
    <name type="common">Pseudomonas solanacearum</name>
    <dbReference type="NCBI Taxonomy" id="305"/>
    <lineage>
        <taxon>Bacteria</taxon>
        <taxon>Pseudomonadati</taxon>
        <taxon>Pseudomonadota</taxon>
        <taxon>Betaproteobacteria</taxon>
        <taxon>Burkholderiales</taxon>
        <taxon>Burkholderiaceae</taxon>
        <taxon>Ralstonia</taxon>
        <taxon>Ralstonia solanacearum species complex</taxon>
    </lineage>
</organism>
<protein>
    <submittedName>
        <fullName evidence="1">Uncharacterized protein</fullName>
    </submittedName>
</protein>
<sequence>MISKFHRKKITCWHQNYYSLITILASTQRSPANRIKKNAYGNVIMDYSSDLADHTISAPDTPRNGGNGPNEK</sequence>
<reference evidence="1" key="1">
    <citation type="submission" date="2015-10" db="EMBL/GenBank/DDBJ databases">
        <authorList>
            <person name="Gilbert D.G."/>
        </authorList>
    </citation>
    <scope>NUCLEOTIDE SEQUENCE</scope>
    <source>
        <strain evidence="1">Phyl III-seqv23</strain>
    </source>
</reference>
<gene>
    <name evidence="1" type="ORF">RUN215_v1_1060017</name>
</gene>